<evidence type="ECO:0000313" key="2">
    <source>
        <dbReference type="EMBL" id="TWX60169.1"/>
    </source>
</evidence>
<dbReference type="Pfam" id="PF07883">
    <property type="entry name" value="Cupin_2"/>
    <property type="match status" value="1"/>
</dbReference>
<proteinExistence type="predicted"/>
<accession>A0A5C6QK05</accession>
<dbReference type="RefSeq" id="WP_146799346.1">
    <property type="nucleotide sequence ID" value="NZ_VOLP01000011.1"/>
</dbReference>
<dbReference type="SUPFAM" id="SSF51182">
    <property type="entry name" value="RmlC-like cupins"/>
    <property type="match status" value="1"/>
</dbReference>
<dbReference type="Proteomes" id="UP000321917">
    <property type="component" value="Unassembled WGS sequence"/>
</dbReference>
<evidence type="ECO:0000313" key="3">
    <source>
        <dbReference type="EMBL" id="TWX69037.1"/>
    </source>
</evidence>
<keyword evidence="4" id="KW-1185">Reference proteome</keyword>
<dbReference type="InterPro" id="IPR014710">
    <property type="entry name" value="RmlC-like_jellyroll"/>
</dbReference>
<dbReference type="InterPro" id="IPR011051">
    <property type="entry name" value="RmlC_Cupin_sf"/>
</dbReference>
<feature type="domain" description="Cupin type-2" evidence="1">
    <location>
        <begin position="265"/>
        <end position="318"/>
    </location>
</feature>
<name>A0A5C6QK05_9GAMM</name>
<sequence length="332" mass="36601">MTLSNRLIKYADLKPCTNAFIDTRSPGSDKKENFTLIGPGVAENPDQHIHISIPHGFNIGGARQPAGCLNSKHSHLTEEFFVVHQGTWAFTSGANADDGRVILTEGDIISIPMDIFRGFENVGEDIGYLHAVLGGDDPGRVLWAPAVFDLAKEYGLVLLEDGSLVDTTLGENIPEGKNAMPVTSDEQIAEHRVVNSKELESIVQRTDTFEWSKNNCLAQFEGVEEVALVGAESVAEDLPASKLNWSHKFVVRGLKLSEKAKVNDHIRYEEEVIFVHQGEVNIHVDGEKVILGKGDTFTTPIGSTRSFTQKGKEDCILYITRRHDQPQAPKFI</sequence>
<dbReference type="OrthoDB" id="6058at2"/>
<dbReference type="EMBL" id="VOLQ01000009">
    <property type="protein sequence ID" value="TWX69037.1"/>
    <property type="molecule type" value="Genomic_DNA"/>
</dbReference>
<reference evidence="3 5" key="1">
    <citation type="submission" date="2019-07" db="EMBL/GenBank/DDBJ databases">
        <title>Genomes of sea-ice associated Colwellia species.</title>
        <authorList>
            <person name="Bowman J.P."/>
        </authorList>
    </citation>
    <scope>NUCLEOTIDE SEQUENCE [LARGE SCALE GENOMIC DNA]</scope>
    <source>
        <strain evidence="2 4">ACAM 607</strain>
        <strain evidence="3 5">IC036</strain>
    </source>
</reference>
<evidence type="ECO:0000313" key="4">
    <source>
        <dbReference type="Proteomes" id="UP000321525"/>
    </source>
</evidence>
<gene>
    <name evidence="2" type="ORF">ESZ26_08645</name>
    <name evidence="3" type="ORF">ESZ27_06785</name>
</gene>
<dbReference type="AlphaFoldDB" id="A0A5C6QK05"/>
<dbReference type="Proteomes" id="UP000321525">
    <property type="component" value="Unassembled WGS sequence"/>
</dbReference>
<comment type="caution">
    <text evidence="3">The sequence shown here is derived from an EMBL/GenBank/DDBJ whole genome shotgun (WGS) entry which is preliminary data.</text>
</comment>
<evidence type="ECO:0000313" key="5">
    <source>
        <dbReference type="Proteomes" id="UP000321917"/>
    </source>
</evidence>
<dbReference type="InterPro" id="IPR013096">
    <property type="entry name" value="Cupin_2"/>
</dbReference>
<dbReference type="Gene3D" id="2.60.120.10">
    <property type="entry name" value="Jelly Rolls"/>
    <property type="match status" value="2"/>
</dbReference>
<protein>
    <submittedName>
        <fullName evidence="3">Cupin domain-containing protein</fullName>
    </submittedName>
</protein>
<organism evidence="3 5">
    <name type="scientific">Colwellia hornerae</name>
    <dbReference type="NCBI Taxonomy" id="89402"/>
    <lineage>
        <taxon>Bacteria</taxon>
        <taxon>Pseudomonadati</taxon>
        <taxon>Pseudomonadota</taxon>
        <taxon>Gammaproteobacteria</taxon>
        <taxon>Alteromonadales</taxon>
        <taxon>Colwelliaceae</taxon>
        <taxon>Colwellia</taxon>
    </lineage>
</organism>
<evidence type="ECO:0000259" key="1">
    <source>
        <dbReference type="Pfam" id="PF07883"/>
    </source>
</evidence>
<dbReference type="EMBL" id="VOLR01000010">
    <property type="protein sequence ID" value="TWX60169.1"/>
    <property type="molecule type" value="Genomic_DNA"/>
</dbReference>